<evidence type="ECO:0000313" key="2">
    <source>
        <dbReference type="Proteomes" id="UP001050691"/>
    </source>
</evidence>
<name>A0AAV4ZYK8_9AGAM</name>
<keyword evidence="2" id="KW-1185">Reference proteome</keyword>
<dbReference type="AlphaFoldDB" id="A0AAV4ZYK8"/>
<gene>
    <name evidence="1" type="ORF">Clacol_001157</name>
</gene>
<reference evidence="1" key="1">
    <citation type="submission" date="2021-10" db="EMBL/GenBank/DDBJ databases">
        <title>De novo Genome Assembly of Clathrus columnatus (Basidiomycota, Fungi) Using Illumina and Nanopore Sequence Data.</title>
        <authorList>
            <person name="Ogiso-Tanaka E."/>
            <person name="Itagaki H."/>
            <person name="Hosoya T."/>
            <person name="Hosaka K."/>
        </authorList>
    </citation>
    <scope>NUCLEOTIDE SEQUENCE</scope>
    <source>
        <strain evidence="1">MO-923</strain>
    </source>
</reference>
<comment type="caution">
    <text evidence="1">The sequence shown here is derived from an EMBL/GenBank/DDBJ whole genome shotgun (WGS) entry which is preliminary data.</text>
</comment>
<evidence type="ECO:0000313" key="1">
    <source>
        <dbReference type="EMBL" id="GJJ06960.1"/>
    </source>
</evidence>
<dbReference type="EMBL" id="BPWL01000002">
    <property type="protein sequence ID" value="GJJ06960.1"/>
    <property type="molecule type" value="Genomic_DNA"/>
</dbReference>
<accession>A0AAV4ZYK8</accession>
<sequence>MVPALVNFVHLANAMLHDNMYKQAFQLIWHGWMEAIRTITEKLLAIKALYGEGWHVVFLMDSCAVQIQGLGDYLLTLNDSAKSGIITSDAEEIVQYVIQTCDVHCNRNLDALGSVCTPEDMDHIRHF</sequence>
<proteinExistence type="predicted"/>
<dbReference type="Proteomes" id="UP001050691">
    <property type="component" value="Unassembled WGS sequence"/>
</dbReference>
<organism evidence="1 2">
    <name type="scientific">Clathrus columnatus</name>
    <dbReference type="NCBI Taxonomy" id="1419009"/>
    <lineage>
        <taxon>Eukaryota</taxon>
        <taxon>Fungi</taxon>
        <taxon>Dikarya</taxon>
        <taxon>Basidiomycota</taxon>
        <taxon>Agaricomycotina</taxon>
        <taxon>Agaricomycetes</taxon>
        <taxon>Phallomycetidae</taxon>
        <taxon>Phallales</taxon>
        <taxon>Clathraceae</taxon>
        <taxon>Clathrus</taxon>
    </lineage>
</organism>
<protein>
    <submittedName>
        <fullName evidence="1">Uncharacterized protein</fullName>
    </submittedName>
</protein>